<reference evidence="2" key="1">
    <citation type="journal article" date="2019" name="Int. J. Syst. Evol. Microbiol.">
        <title>The Global Catalogue of Microorganisms (GCM) 10K type strain sequencing project: providing services to taxonomists for standard genome sequencing and annotation.</title>
        <authorList>
            <consortium name="The Broad Institute Genomics Platform"/>
            <consortium name="The Broad Institute Genome Sequencing Center for Infectious Disease"/>
            <person name="Wu L."/>
            <person name="Ma J."/>
        </authorList>
    </citation>
    <scope>NUCLEOTIDE SEQUENCE [LARGE SCALE GENOMIC DNA]</scope>
    <source>
        <strain evidence="2">CGMCC 1.12702</strain>
    </source>
</reference>
<gene>
    <name evidence="1" type="ORF">ACFSGX_14065</name>
</gene>
<evidence type="ECO:0000313" key="1">
    <source>
        <dbReference type="EMBL" id="MFD1951895.1"/>
    </source>
</evidence>
<organism evidence="1 2">
    <name type="scientific">Sphingomonas arantia</name>
    <dbReference type="NCBI Taxonomy" id="1460676"/>
    <lineage>
        <taxon>Bacteria</taxon>
        <taxon>Pseudomonadati</taxon>
        <taxon>Pseudomonadota</taxon>
        <taxon>Alphaproteobacteria</taxon>
        <taxon>Sphingomonadales</taxon>
        <taxon>Sphingomonadaceae</taxon>
        <taxon>Sphingomonas</taxon>
    </lineage>
</organism>
<comment type="caution">
    <text evidence="1">The sequence shown here is derived from an EMBL/GenBank/DDBJ whole genome shotgun (WGS) entry which is preliminary data.</text>
</comment>
<keyword evidence="2" id="KW-1185">Reference proteome</keyword>
<dbReference type="EMBL" id="JBHUGS010000004">
    <property type="protein sequence ID" value="MFD1951895.1"/>
    <property type="molecule type" value="Genomic_DNA"/>
</dbReference>
<sequence>MNTFTILDTPLVVDEMGDALVPDALHGQCRQRVYGNVQTQAWITPELGGVTLAITGDIGGGSDDLEDSVMLTLDDDALTDFIDDLVRLQNRMRALAMPPSSQAEPS</sequence>
<dbReference type="RefSeq" id="WP_380930865.1">
    <property type="nucleotide sequence ID" value="NZ_JBHUGS010000004.1"/>
</dbReference>
<proteinExistence type="predicted"/>
<accession>A0ABW4U1D7</accession>
<name>A0ABW4U1D7_9SPHN</name>
<evidence type="ECO:0000313" key="2">
    <source>
        <dbReference type="Proteomes" id="UP001597400"/>
    </source>
</evidence>
<protein>
    <submittedName>
        <fullName evidence="1">Uncharacterized protein</fullName>
    </submittedName>
</protein>
<dbReference type="Proteomes" id="UP001597400">
    <property type="component" value="Unassembled WGS sequence"/>
</dbReference>